<sequence length="208" mass="23540">MDGEEILRIHSMLHLIFHRNKNQHGKTKWWKWLSILKRVVWNLAVSLNSRPSISSRTESPAEFYKQYLATRVVPRCYLAFSVVVADSQFSTLGTVLIATLARLSRITGVNKELNFREAVETAPENTSTFHIETPKAQEDLGEALAREGENTSDPLPDPQKTITPSPLLVETRKATAKKSRVTEDVVIKPKKKKSKKKNAIDDLFDGLM</sequence>
<dbReference type="GO" id="GO:0042134">
    <property type="term" value="F:rRNA primary transcript binding"/>
    <property type="evidence" value="ECO:0007669"/>
    <property type="project" value="InterPro"/>
</dbReference>
<dbReference type="PANTHER" id="PTHR37792">
    <property type="entry name" value="RIBONUCLEASE MRP PROTEIN SUBUNIT RMP1"/>
    <property type="match status" value="1"/>
</dbReference>
<dbReference type="PANTHER" id="PTHR37792:SF1">
    <property type="entry name" value="RIBONUCLEASE MRP PROTEIN SUBUNIT RMP1"/>
    <property type="match status" value="1"/>
</dbReference>
<dbReference type="OrthoDB" id="5414547at2759"/>
<dbReference type="GO" id="GO:0000172">
    <property type="term" value="C:ribonuclease MRP complex"/>
    <property type="evidence" value="ECO:0007669"/>
    <property type="project" value="InterPro"/>
</dbReference>
<dbReference type="CDD" id="cd22573">
    <property type="entry name" value="RMP1_RBD"/>
    <property type="match status" value="1"/>
</dbReference>
<dbReference type="EMBL" id="JYKN01000038">
    <property type="protein sequence ID" value="KKK26034.1"/>
    <property type="molecule type" value="Genomic_DNA"/>
</dbReference>
<dbReference type="Pfam" id="PF20945">
    <property type="entry name" value="RMP1"/>
    <property type="match status" value="1"/>
</dbReference>
<protein>
    <recommendedName>
        <fullName evidence="2">RNase MRP protein 1 RNA binding domain-containing protein</fullName>
    </recommendedName>
</protein>
<evidence type="ECO:0000259" key="2">
    <source>
        <dbReference type="Pfam" id="PF20945"/>
    </source>
</evidence>
<evidence type="ECO:0000313" key="3">
    <source>
        <dbReference type="EMBL" id="KKK26034.1"/>
    </source>
</evidence>
<feature type="region of interest" description="Disordered" evidence="1">
    <location>
        <begin position="147"/>
        <end position="167"/>
    </location>
</feature>
<keyword evidence="4" id="KW-1185">Reference proteome</keyword>
<feature type="region of interest" description="Disordered" evidence="1">
    <location>
        <begin position="187"/>
        <end position="208"/>
    </location>
</feature>
<dbReference type="Proteomes" id="UP000034947">
    <property type="component" value="Unassembled WGS sequence"/>
</dbReference>
<comment type="caution">
    <text evidence="3">The sequence shown here is derived from an EMBL/GenBank/DDBJ whole genome shotgun (WGS) entry which is preliminary data.</text>
</comment>
<dbReference type="GO" id="GO:0000466">
    <property type="term" value="P:maturation of 5.8S rRNA from tricistronic rRNA transcript (SSU-rRNA, 5.8S rRNA, LSU-rRNA)"/>
    <property type="evidence" value="ECO:0007669"/>
    <property type="project" value="TreeGrafter"/>
</dbReference>
<accession>A0A0F8V2Q1</accession>
<dbReference type="InterPro" id="IPR047205">
    <property type="entry name" value="RMP1"/>
</dbReference>
<gene>
    <name evidence="3" type="ORF">AOCH_000493</name>
</gene>
<feature type="domain" description="RNase MRP protein 1 RNA binding" evidence="2">
    <location>
        <begin position="12"/>
        <end position="102"/>
    </location>
</feature>
<dbReference type="InterPro" id="IPR047204">
    <property type="entry name" value="RMP1_RBD"/>
</dbReference>
<name>A0A0F8V2Q1_9EURO</name>
<evidence type="ECO:0000313" key="4">
    <source>
        <dbReference type="Proteomes" id="UP000034947"/>
    </source>
</evidence>
<organism evidence="3 4">
    <name type="scientific">Aspergillus ochraceoroseus</name>
    <dbReference type="NCBI Taxonomy" id="138278"/>
    <lineage>
        <taxon>Eukaryota</taxon>
        <taxon>Fungi</taxon>
        <taxon>Dikarya</taxon>
        <taxon>Ascomycota</taxon>
        <taxon>Pezizomycotina</taxon>
        <taxon>Eurotiomycetes</taxon>
        <taxon>Eurotiomycetidae</taxon>
        <taxon>Eurotiales</taxon>
        <taxon>Aspergillaceae</taxon>
        <taxon>Aspergillus</taxon>
        <taxon>Aspergillus subgen. Nidulantes</taxon>
    </lineage>
</organism>
<feature type="compositionally biased region" description="Basic residues" evidence="1">
    <location>
        <begin position="188"/>
        <end position="197"/>
    </location>
</feature>
<dbReference type="AlphaFoldDB" id="A0A0F8V2Q1"/>
<dbReference type="GO" id="GO:0000294">
    <property type="term" value="P:nuclear-transcribed mRNA catabolic process, RNase MRP-dependent"/>
    <property type="evidence" value="ECO:0007669"/>
    <property type="project" value="TreeGrafter"/>
</dbReference>
<reference evidence="3 4" key="1">
    <citation type="submission" date="2015-02" db="EMBL/GenBank/DDBJ databases">
        <title>Draft Genome Sequences of Two Closely-Related Aflatoxigenic Aspergillus Species Obtained from the Cote d'Ivoire.</title>
        <authorList>
            <person name="Moore G.G."/>
            <person name="Beltz S.B."/>
            <person name="Mack B.M."/>
        </authorList>
    </citation>
    <scope>NUCLEOTIDE SEQUENCE [LARGE SCALE GENOMIC DNA]</scope>
    <source>
        <strain evidence="3 4">SRRC1432</strain>
    </source>
</reference>
<proteinExistence type="predicted"/>
<evidence type="ECO:0000256" key="1">
    <source>
        <dbReference type="SAM" id="MobiDB-lite"/>
    </source>
</evidence>